<dbReference type="RefSeq" id="WP_130039363.1">
    <property type="nucleotide sequence ID" value="NZ_JACCEV010000002.1"/>
</dbReference>
<protein>
    <submittedName>
        <fullName evidence="1">Uncharacterized protein</fullName>
    </submittedName>
</protein>
<comment type="caution">
    <text evidence="1">The sequence shown here is derived from an EMBL/GenBank/DDBJ whole genome shotgun (WGS) entry which is preliminary data.</text>
</comment>
<accession>A0A853H1A3</accession>
<proteinExistence type="predicted"/>
<keyword evidence="2" id="KW-1185">Reference proteome</keyword>
<evidence type="ECO:0000313" key="2">
    <source>
        <dbReference type="Proteomes" id="UP000554144"/>
    </source>
</evidence>
<reference evidence="1 2" key="1">
    <citation type="submission" date="2020-07" db="EMBL/GenBank/DDBJ databases">
        <title>Taxonomic revisions and descriptions of new bacterial species based on genomic comparisons in the high-G+C-content subgroup of the family Alcaligenaceae.</title>
        <authorList>
            <person name="Szabo A."/>
            <person name="Felfoldi T."/>
        </authorList>
    </citation>
    <scope>NUCLEOTIDE SEQUENCE [LARGE SCALE GENOMIC DNA]</scope>
    <source>
        <strain evidence="1 2">DSM 25667</strain>
    </source>
</reference>
<organism evidence="1 2">
    <name type="scientific">Pollutimonas harenae</name>
    <dbReference type="NCBI Taxonomy" id="657015"/>
    <lineage>
        <taxon>Bacteria</taxon>
        <taxon>Pseudomonadati</taxon>
        <taxon>Pseudomonadota</taxon>
        <taxon>Betaproteobacteria</taxon>
        <taxon>Burkholderiales</taxon>
        <taxon>Alcaligenaceae</taxon>
        <taxon>Pollutimonas</taxon>
    </lineage>
</organism>
<name>A0A853H1A3_9BURK</name>
<gene>
    <name evidence="1" type="ORF">H0A62_09365</name>
</gene>
<evidence type="ECO:0000313" key="1">
    <source>
        <dbReference type="EMBL" id="NYT85810.1"/>
    </source>
</evidence>
<dbReference type="EMBL" id="JACCEV010000002">
    <property type="protein sequence ID" value="NYT85810.1"/>
    <property type="molecule type" value="Genomic_DNA"/>
</dbReference>
<sequence length="95" mass="10536">MDPNEKAEIAGKLLAMETTLGILLSLVMRDRDEPESRINRLMDAIADEFEETANEDIDTPEDYLEAMVEAHGETVEVIKSVAIGMLPNRNEDGTS</sequence>
<dbReference type="Proteomes" id="UP000554144">
    <property type="component" value="Unassembled WGS sequence"/>
</dbReference>
<dbReference type="AlphaFoldDB" id="A0A853H1A3"/>